<sequence>MKKKTKKCIAILATGMLSASILTACGGSSKEQKAGNVAGAGDSSGSEVVLTYAGNQPVETLDRFNQYDTADFTLGLLWGDALMDADHMGNYEPWLATDVELADDSMSCVFKLREGVMFHNGEELKSNDVKRTFERILEDDSLVLGTKWSDYVDHVETPDDYTAVLYFSNKMPTLYSELSLLPIINADAYDADPEHYFDAPVGTGPFKVAAYDATTGQVEMTRNDSWWGWTDENKSNVDRLKYKYVSEDTTRVSSLRAGELDICDNIPLDNIEVLTGEGFTADSYHSNMLVFMGIGCGEGKVFNNQELREALSLCINRQLIVDSILGGGEIATWPSFEGHATYRDQGYVYDLERAKQLIAGSGYQGEEVSLLMNSAKLTRGSEVAQAIQSMATEAGFNVSIETLENATYNERRAAGNYDICICTNTFTSGEFYIPAIEVNATDRFSTGYQNDELKALGEEGMVLVDSDARVKNATEIFQHVMDNFAPNIYLYQVGNCTAMVSNLDNLTIFGDNILDLRYVTKN</sequence>
<dbReference type="AlphaFoldDB" id="A0A6N2WYC7"/>
<feature type="signal peptide" evidence="4">
    <location>
        <begin position="1"/>
        <end position="24"/>
    </location>
</feature>
<dbReference type="SUPFAM" id="SSF53850">
    <property type="entry name" value="Periplasmic binding protein-like II"/>
    <property type="match status" value="1"/>
</dbReference>
<dbReference type="PANTHER" id="PTHR30290">
    <property type="entry name" value="PERIPLASMIC BINDING COMPONENT OF ABC TRANSPORTER"/>
    <property type="match status" value="1"/>
</dbReference>
<keyword evidence="2" id="KW-0813">Transport</keyword>
<dbReference type="InterPro" id="IPR030678">
    <property type="entry name" value="Peptide/Ni-bd"/>
</dbReference>
<dbReference type="PROSITE" id="PS51257">
    <property type="entry name" value="PROKAR_LIPOPROTEIN"/>
    <property type="match status" value="1"/>
</dbReference>
<organism evidence="6">
    <name type="scientific">Enterocloster bolteae</name>
    <dbReference type="NCBI Taxonomy" id="208479"/>
    <lineage>
        <taxon>Bacteria</taxon>
        <taxon>Bacillati</taxon>
        <taxon>Bacillota</taxon>
        <taxon>Clostridia</taxon>
        <taxon>Lachnospirales</taxon>
        <taxon>Lachnospiraceae</taxon>
        <taxon>Enterocloster</taxon>
    </lineage>
</organism>
<dbReference type="PANTHER" id="PTHR30290:SF9">
    <property type="entry name" value="OLIGOPEPTIDE-BINDING PROTEIN APPA"/>
    <property type="match status" value="1"/>
</dbReference>
<dbReference type="EMBL" id="CACRTF010000017">
    <property type="protein sequence ID" value="VYT46727.1"/>
    <property type="molecule type" value="Genomic_DNA"/>
</dbReference>
<feature type="domain" description="Solute-binding protein family 5" evidence="5">
    <location>
        <begin position="91"/>
        <end position="421"/>
    </location>
</feature>
<dbReference type="Pfam" id="PF00496">
    <property type="entry name" value="SBP_bac_5"/>
    <property type="match status" value="1"/>
</dbReference>
<evidence type="ECO:0000256" key="4">
    <source>
        <dbReference type="SAM" id="SignalP"/>
    </source>
</evidence>
<name>A0A6N2WYC7_9FIRM</name>
<dbReference type="InterPro" id="IPR000914">
    <property type="entry name" value="SBP_5_dom"/>
</dbReference>
<dbReference type="GO" id="GO:1904680">
    <property type="term" value="F:peptide transmembrane transporter activity"/>
    <property type="evidence" value="ECO:0007669"/>
    <property type="project" value="TreeGrafter"/>
</dbReference>
<keyword evidence="3 4" id="KW-0732">Signal</keyword>
<dbReference type="GO" id="GO:0043190">
    <property type="term" value="C:ATP-binding cassette (ABC) transporter complex"/>
    <property type="evidence" value="ECO:0007669"/>
    <property type="project" value="InterPro"/>
</dbReference>
<gene>
    <name evidence="6" type="primary">appA_3</name>
    <name evidence="6" type="ORF">CBLFYP116_04128</name>
</gene>
<proteinExistence type="inferred from homology"/>
<evidence type="ECO:0000259" key="5">
    <source>
        <dbReference type="Pfam" id="PF00496"/>
    </source>
</evidence>
<evidence type="ECO:0000256" key="3">
    <source>
        <dbReference type="ARBA" id="ARBA00022729"/>
    </source>
</evidence>
<dbReference type="InterPro" id="IPR039424">
    <property type="entry name" value="SBP_5"/>
</dbReference>
<evidence type="ECO:0000256" key="2">
    <source>
        <dbReference type="ARBA" id="ARBA00022448"/>
    </source>
</evidence>
<dbReference type="Gene3D" id="3.40.190.10">
    <property type="entry name" value="Periplasmic binding protein-like II"/>
    <property type="match status" value="1"/>
</dbReference>
<protein>
    <submittedName>
        <fullName evidence="6">Oligopeptide-binding protein AppA</fullName>
    </submittedName>
</protein>
<dbReference type="PIRSF" id="PIRSF002741">
    <property type="entry name" value="MppA"/>
    <property type="match status" value="1"/>
</dbReference>
<comment type="similarity">
    <text evidence="1">Belongs to the bacterial solute-binding protein 5 family.</text>
</comment>
<accession>A0A6N2WYC7</accession>
<dbReference type="RefSeq" id="WP_024726187.1">
    <property type="nucleotide sequence ID" value="NZ_CACRTF010000017.1"/>
</dbReference>
<dbReference type="GO" id="GO:0015833">
    <property type="term" value="P:peptide transport"/>
    <property type="evidence" value="ECO:0007669"/>
    <property type="project" value="TreeGrafter"/>
</dbReference>
<reference evidence="6" key="1">
    <citation type="submission" date="2019-11" db="EMBL/GenBank/DDBJ databases">
        <authorList>
            <person name="Feng L."/>
        </authorList>
    </citation>
    <scope>NUCLEOTIDE SEQUENCE</scope>
    <source>
        <strain evidence="6">CbolteaeLFYP116</strain>
    </source>
</reference>
<dbReference type="Gene3D" id="3.10.105.10">
    <property type="entry name" value="Dipeptide-binding Protein, Domain 3"/>
    <property type="match status" value="1"/>
</dbReference>
<dbReference type="GO" id="GO:0042597">
    <property type="term" value="C:periplasmic space"/>
    <property type="evidence" value="ECO:0007669"/>
    <property type="project" value="UniProtKB-ARBA"/>
</dbReference>
<evidence type="ECO:0000256" key="1">
    <source>
        <dbReference type="ARBA" id="ARBA00005695"/>
    </source>
</evidence>
<dbReference type="CDD" id="cd00995">
    <property type="entry name" value="PBP2_NikA_DppA_OppA_like"/>
    <property type="match status" value="1"/>
</dbReference>
<evidence type="ECO:0000313" key="6">
    <source>
        <dbReference type="EMBL" id="VYT46727.1"/>
    </source>
</evidence>
<feature type="chain" id="PRO_5038788149" evidence="4">
    <location>
        <begin position="25"/>
        <end position="522"/>
    </location>
</feature>